<dbReference type="RefSeq" id="WP_353063140.1">
    <property type="nucleotide sequence ID" value="NZ_CP132942.1"/>
</dbReference>
<organism evidence="3">
    <name type="scientific">Tunturiibacter psychrotolerans</name>
    <dbReference type="NCBI Taxonomy" id="3069686"/>
    <lineage>
        <taxon>Bacteria</taxon>
        <taxon>Pseudomonadati</taxon>
        <taxon>Acidobacteriota</taxon>
        <taxon>Terriglobia</taxon>
        <taxon>Terriglobales</taxon>
        <taxon>Acidobacteriaceae</taxon>
        <taxon>Tunturiibacter</taxon>
    </lineage>
</organism>
<feature type="signal peptide" evidence="2">
    <location>
        <begin position="1"/>
        <end position="27"/>
    </location>
</feature>
<name>A0AAU7ZN89_9BACT</name>
<dbReference type="EMBL" id="CP132942">
    <property type="protein sequence ID" value="XCB32300.1"/>
    <property type="molecule type" value="Genomic_DNA"/>
</dbReference>
<reference evidence="3" key="1">
    <citation type="submission" date="2023-08" db="EMBL/GenBank/DDBJ databases">
        <authorList>
            <person name="Messyasz A."/>
            <person name="Mannisto M.K."/>
            <person name="Kerkhof L.J."/>
            <person name="Haggblom M."/>
        </authorList>
    </citation>
    <scope>NUCLEOTIDE SEQUENCE</scope>
    <source>
        <strain evidence="3">X5P6</strain>
    </source>
</reference>
<dbReference type="AlphaFoldDB" id="A0AAU7ZN89"/>
<feature type="chain" id="PRO_5043683715" description="P-type conjugative transfer protein TrbJ" evidence="2">
    <location>
        <begin position="28"/>
        <end position="261"/>
    </location>
</feature>
<evidence type="ECO:0000256" key="2">
    <source>
        <dbReference type="SAM" id="SignalP"/>
    </source>
</evidence>
<evidence type="ECO:0000313" key="3">
    <source>
        <dbReference type="EMBL" id="XCB32300.1"/>
    </source>
</evidence>
<proteinExistence type="predicted"/>
<protein>
    <recommendedName>
        <fullName evidence="4">P-type conjugative transfer protein TrbJ</fullName>
    </recommendedName>
</protein>
<evidence type="ECO:0008006" key="4">
    <source>
        <dbReference type="Google" id="ProtNLM"/>
    </source>
</evidence>
<dbReference type="KEGG" id="tpsc:RBB77_17920"/>
<keyword evidence="2" id="KW-0732">Signal</keyword>
<accession>A0AAU7ZN89</accession>
<evidence type="ECO:0000256" key="1">
    <source>
        <dbReference type="SAM" id="MobiDB-lite"/>
    </source>
</evidence>
<feature type="region of interest" description="Disordered" evidence="1">
    <location>
        <begin position="240"/>
        <end position="261"/>
    </location>
</feature>
<gene>
    <name evidence="3" type="ORF">RBB77_17920</name>
</gene>
<sequence length="261" mass="27954">MKLIKTKNKKYLIVGSLVLATATPSFAIFGVGDIVFDPTSYASLVSQATTALNQLKTIQSNIEHFSVKQQWQTALTKLENMNVASMFGETAGINIALNANSPSASLTGWKTATMPMSGSTSAYLQGQNVNSAQRAQLAMIETSDAISPDCLTAVGTYRSGRNQNSNANSLLAQQQLDITSSTNSEIEQLNLLNAAEAQRMSEMQAQGTLQACLAAQMTVANMQERNAAVLDLNTAATVQQQRSTNDTSAANESNTWQTYLP</sequence>
<reference evidence="3" key="2">
    <citation type="journal article" date="2024" name="Environ. Microbiol.">
        <title>Genome analysis and description of Tunturibacter gen. nov. expands the diversity of Terriglobia in tundra soils.</title>
        <authorList>
            <person name="Messyasz A."/>
            <person name="Mannisto M.K."/>
            <person name="Kerkhof L.J."/>
            <person name="Haggblom M.M."/>
        </authorList>
    </citation>
    <scope>NUCLEOTIDE SEQUENCE</scope>
    <source>
        <strain evidence="3">X5P6</strain>
    </source>
</reference>